<sequence length="146" mass="16681">MKIKEALQNLGNHFRREPEETHFSVTSLDLRDPEKAQEQNYEPGFYFILSTTSPNDIDNPTSLIDAATPLMLQKLQEEGFHTSDKPDSPVVPLGWENDQMVGIRTDEVFMFKMISYKPDKTAILVRPVPADPQEALISLVSHLRKR</sequence>
<proteinExistence type="predicted"/>
<evidence type="ECO:0000313" key="2">
    <source>
        <dbReference type="Proteomes" id="UP000179069"/>
    </source>
</evidence>
<dbReference type="AlphaFoldDB" id="A0A1G1VMV6"/>
<reference evidence="1 2" key="1">
    <citation type="journal article" date="2016" name="Nat. Commun.">
        <title>Thousands of microbial genomes shed light on interconnected biogeochemical processes in an aquifer system.</title>
        <authorList>
            <person name="Anantharaman K."/>
            <person name="Brown C.T."/>
            <person name="Hug L.A."/>
            <person name="Sharon I."/>
            <person name="Castelle C.J."/>
            <person name="Probst A.J."/>
            <person name="Thomas B.C."/>
            <person name="Singh A."/>
            <person name="Wilkins M.J."/>
            <person name="Karaoz U."/>
            <person name="Brodie E.L."/>
            <person name="Williams K.H."/>
            <person name="Hubbard S.S."/>
            <person name="Banfield J.F."/>
        </authorList>
    </citation>
    <scope>NUCLEOTIDE SEQUENCE [LARGE SCALE GENOMIC DNA]</scope>
</reference>
<comment type="caution">
    <text evidence="1">The sequence shown here is derived from an EMBL/GenBank/DDBJ whole genome shotgun (WGS) entry which is preliminary data.</text>
</comment>
<protein>
    <submittedName>
        <fullName evidence="1">Uncharacterized protein</fullName>
    </submittedName>
</protein>
<organism evidence="1 2">
    <name type="scientific">Candidatus Chisholmbacteria bacterium RIFCSPHIGHO2_01_FULL_49_18</name>
    <dbReference type="NCBI Taxonomy" id="1797590"/>
    <lineage>
        <taxon>Bacteria</taxon>
        <taxon>Candidatus Chisholmiibacteriota</taxon>
    </lineage>
</organism>
<evidence type="ECO:0000313" key="1">
    <source>
        <dbReference type="EMBL" id="OGY16674.1"/>
    </source>
</evidence>
<dbReference type="EMBL" id="MHCI01000012">
    <property type="protein sequence ID" value="OGY16674.1"/>
    <property type="molecule type" value="Genomic_DNA"/>
</dbReference>
<dbReference type="Proteomes" id="UP000179069">
    <property type="component" value="Unassembled WGS sequence"/>
</dbReference>
<gene>
    <name evidence="1" type="ORF">A2785_01800</name>
</gene>
<name>A0A1G1VMV6_9BACT</name>
<accession>A0A1G1VMV6</accession>